<keyword evidence="3" id="KW-1185">Reference proteome</keyword>
<comment type="caution">
    <text evidence="2">The sequence shown here is derived from an EMBL/GenBank/DDBJ whole genome shotgun (WGS) entry which is preliminary data.</text>
</comment>
<name>A0AAV8Z285_9CUCU</name>
<feature type="region of interest" description="Disordered" evidence="1">
    <location>
        <begin position="1"/>
        <end position="35"/>
    </location>
</feature>
<feature type="compositionally biased region" description="Low complexity" evidence="1">
    <location>
        <begin position="21"/>
        <end position="35"/>
    </location>
</feature>
<gene>
    <name evidence="2" type="ORF">NQ318_002012</name>
</gene>
<feature type="compositionally biased region" description="Polar residues" evidence="1">
    <location>
        <begin position="1"/>
        <end position="20"/>
    </location>
</feature>
<evidence type="ECO:0000256" key="1">
    <source>
        <dbReference type="SAM" id="MobiDB-lite"/>
    </source>
</evidence>
<dbReference type="EMBL" id="JAPWTK010000020">
    <property type="protein sequence ID" value="KAJ8958010.1"/>
    <property type="molecule type" value="Genomic_DNA"/>
</dbReference>
<dbReference type="Proteomes" id="UP001162162">
    <property type="component" value="Unassembled WGS sequence"/>
</dbReference>
<organism evidence="2 3">
    <name type="scientific">Aromia moschata</name>
    <dbReference type="NCBI Taxonomy" id="1265417"/>
    <lineage>
        <taxon>Eukaryota</taxon>
        <taxon>Metazoa</taxon>
        <taxon>Ecdysozoa</taxon>
        <taxon>Arthropoda</taxon>
        <taxon>Hexapoda</taxon>
        <taxon>Insecta</taxon>
        <taxon>Pterygota</taxon>
        <taxon>Neoptera</taxon>
        <taxon>Endopterygota</taxon>
        <taxon>Coleoptera</taxon>
        <taxon>Polyphaga</taxon>
        <taxon>Cucujiformia</taxon>
        <taxon>Chrysomeloidea</taxon>
        <taxon>Cerambycidae</taxon>
        <taxon>Cerambycinae</taxon>
        <taxon>Callichromatini</taxon>
        <taxon>Aromia</taxon>
    </lineage>
</organism>
<evidence type="ECO:0000313" key="2">
    <source>
        <dbReference type="EMBL" id="KAJ8958010.1"/>
    </source>
</evidence>
<dbReference type="AlphaFoldDB" id="A0AAV8Z285"/>
<evidence type="ECO:0000313" key="3">
    <source>
        <dbReference type="Proteomes" id="UP001162162"/>
    </source>
</evidence>
<protein>
    <submittedName>
        <fullName evidence="2">Uncharacterized protein</fullName>
    </submittedName>
</protein>
<reference evidence="2" key="1">
    <citation type="journal article" date="2023" name="Insect Mol. Biol.">
        <title>Genome sequencing provides insights into the evolution of gene families encoding plant cell wall-degrading enzymes in longhorned beetles.</title>
        <authorList>
            <person name="Shin N.R."/>
            <person name="Okamura Y."/>
            <person name="Kirsch R."/>
            <person name="Pauchet Y."/>
        </authorList>
    </citation>
    <scope>NUCLEOTIDE SEQUENCE</scope>
    <source>
        <strain evidence="2">AMC_N1</strain>
    </source>
</reference>
<proteinExistence type="predicted"/>
<accession>A0AAV8Z285</accession>
<sequence>MEGPPTTQVSVQELNPSTARASFSGPSKGPFSGAKATVPARLLNNKISLRQNTTTYNDGRMREMMREIQNPNLWFLILKDDDRNVEQSTGRLL</sequence>